<comment type="caution">
    <text evidence="2">The sequence shown here is derived from an EMBL/GenBank/DDBJ whole genome shotgun (WGS) entry which is preliminary data.</text>
</comment>
<protein>
    <submittedName>
        <fullName evidence="2">Zinc finger BED domain-containing 1-like</fullName>
    </submittedName>
</protein>
<dbReference type="Pfam" id="PF05699">
    <property type="entry name" value="Dimer_Tnp_hAT"/>
    <property type="match status" value="1"/>
</dbReference>
<dbReference type="PANTHER" id="PTHR47611:SF3">
    <property type="entry name" value="HAT C-TERMINAL DIMERISATION DOMAIN-CONTAINING PROTEIN"/>
    <property type="match status" value="1"/>
</dbReference>
<dbReference type="OrthoDB" id="10023994at2759"/>
<dbReference type="Proteomes" id="UP000276133">
    <property type="component" value="Unassembled WGS sequence"/>
</dbReference>
<dbReference type="InterPro" id="IPR012337">
    <property type="entry name" value="RNaseH-like_sf"/>
</dbReference>
<dbReference type="AlphaFoldDB" id="A0A3M7PGI2"/>
<evidence type="ECO:0000259" key="1">
    <source>
        <dbReference type="Pfam" id="PF05699"/>
    </source>
</evidence>
<dbReference type="PANTHER" id="PTHR47611">
    <property type="entry name" value="HAT DIMERISATION DOMAIN, C-TERMINAL"/>
    <property type="match status" value="1"/>
</dbReference>
<dbReference type="InterPro" id="IPR008906">
    <property type="entry name" value="HATC_C_dom"/>
</dbReference>
<dbReference type="STRING" id="10195.A0A3M7PGI2"/>
<accession>A0A3M7PGI2</accession>
<dbReference type="SUPFAM" id="SSF53098">
    <property type="entry name" value="Ribonuclease H-like"/>
    <property type="match status" value="1"/>
</dbReference>
<feature type="domain" description="HAT C-terminal dimerisation" evidence="1">
    <location>
        <begin position="18"/>
        <end position="89"/>
    </location>
</feature>
<dbReference type="EMBL" id="REGN01010949">
    <property type="protein sequence ID" value="RMZ98148.1"/>
    <property type="molecule type" value="Genomic_DNA"/>
</dbReference>
<gene>
    <name evidence="2" type="ORF">BpHYR1_008887</name>
</gene>
<sequence length="100" mass="11790">MLKNFFDLQRQSRLKSRYKGDSYLDPLRWWKDNQTHFPTISKLTEKILGVTATSASIERLFSKTGFILRQHTGQMTNTLAENLFFLKENETLLSKLYNLD</sequence>
<keyword evidence="3" id="KW-1185">Reference proteome</keyword>
<evidence type="ECO:0000313" key="2">
    <source>
        <dbReference type="EMBL" id="RMZ98148.1"/>
    </source>
</evidence>
<proteinExistence type="predicted"/>
<dbReference type="GO" id="GO:0046983">
    <property type="term" value="F:protein dimerization activity"/>
    <property type="evidence" value="ECO:0007669"/>
    <property type="project" value="InterPro"/>
</dbReference>
<evidence type="ECO:0000313" key="3">
    <source>
        <dbReference type="Proteomes" id="UP000276133"/>
    </source>
</evidence>
<name>A0A3M7PGI2_BRAPC</name>
<reference evidence="2 3" key="1">
    <citation type="journal article" date="2018" name="Sci. Rep.">
        <title>Genomic signatures of local adaptation to the degree of environmental predictability in rotifers.</title>
        <authorList>
            <person name="Franch-Gras L."/>
            <person name="Hahn C."/>
            <person name="Garcia-Roger E.M."/>
            <person name="Carmona M.J."/>
            <person name="Serra M."/>
            <person name="Gomez A."/>
        </authorList>
    </citation>
    <scope>NUCLEOTIDE SEQUENCE [LARGE SCALE GENOMIC DNA]</scope>
    <source>
        <strain evidence="2">HYR1</strain>
    </source>
</reference>
<organism evidence="2 3">
    <name type="scientific">Brachionus plicatilis</name>
    <name type="common">Marine rotifer</name>
    <name type="synonym">Brachionus muelleri</name>
    <dbReference type="NCBI Taxonomy" id="10195"/>
    <lineage>
        <taxon>Eukaryota</taxon>
        <taxon>Metazoa</taxon>
        <taxon>Spiralia</taxon>
        <taxon>Gnathifera</taxon>
        <taxon>Rotifera</taxon>
        <taxon>Eurotatoria</taxon>
        <taxon>Monogononta</taxon>
        <taxon>Pseudotrocha</taxon>
        <taxon>Ploima</taxon>
        <taxon>Brachionidae</taxon>
        <taxon>Brachionus</taxon>
    </lineage>
</organism>